<evidence type="ECO:0000313" key="1">
    <source>
        <dbReference type="EMBL" id="KAI3777199.1"/>
    </source>
</evidence>
<accession>A0ACB9G1C7</accession>
<keyword evidence="2" id="KW-1185">Reference proteome</keyword>
<proteinExistence type="predicted"/>
<dbReference type="EMBL" id="CM042032">
    <property type="protein sequence ID" value="KAI3777199.1"/>
    <property type="molecule type" value="Genomic_DNA"/>
</dbReference>
<evidence type="ECO:0000313" key="2">
    <source>
        <dbReference type="Proteomes" id="UP001056120"/>
    </source>
</evidence>
<dbReference type="Proteomes" id="UP001056120">
    <property type="component" value="Linkage Group LG15"/>
</dbReference>
<gene>
    <name evidence="1" type="ORF">L1987_46995</name>
</gene>
<reference evidence="1 2" key="2">
    <citation type="journal article" date="2022" name="Mol. Ecol. Resour.">
        <title>The genomes of chicory, endive, great burdock and yacon provide insights into Asteraceae paleo-polyploidization history and plant inulin production.</title>
        <authorList>
            <person name="Fan W."/>
            <person name="Wang S."/>
            <person name="Wang H."/>
            <person name="Wang A."/>
            <person name="Jiang F."/>
            <person name="Liu H."/>
            <person name="Zhao H."/>
            <person name="Xu D."/>
            <person name="Zhang Y."/>
        </authorList>
    </citation>
    <scope>NUCLEOTIDE SEQUENCE [LARGE SCALE GENOMIC DNA]</scope>
    <source>
        <strain evidence="2">cv. Yunnan</strain>
        <tissue evidence="1">Leaves</tissue>
    </source>
</reference>
<name>A0ACB9G1C7_9ASTR</name>
<comment type="caution">
    <text evidence="1">The sequence shown here is derived from an EMBL/GenBank/DDBJ whole genome shotgun (WGS) entry which is preliminary data.</text>
</comment>
<organism evidence="1 2">
    <name type="scientific">Smallanthus sonchifolius</name>
    <dbReference type="NCBI Taxonomy" id="185202"/>
    <lineage>
        <taxon>Eukaryota</taxon>
        <taxon>Viridiplantae</taxon>
        <taxon>Streptophyta</taxon>
        <taxon>Embryophyta</taxon>
        <taxon>Tracheophyta</taxon>
        <taxon>Spermatophyta</taxon>
        <taxon>Magnoliopsida</taxon>
        <taxon>eudicotyledons</taxon>
        <taxon>Gunneridae</taxon>
        <taxon>Pentapetalae</taxon>
        <taxon>asterids</taxon>
        <taxon>campanulids</taxon>
        <taxon>Asterales</taxon>
        <taxon>Asteraceae</taxon>
        <taxon>Asteroideae</taxon>
        <taxon>Heliantheae alliance</taxon>
        <taxon>Millerieae</taxon>
        <taxon>Smallanthus</taxon>
    </lineage>
</organism>
<reference evidence="2" key="1">
    <citation type="journal article" date="2022" name="Mol. Ecol. Resour.">
        <title>The genomes of chicory, endive, great burdock and yacon provide insights into Asteraceae palaeo-polyploidization history and plant inulin production.</title>
        <authorList>
            <person name="Fan W."/>
            <person name="Wang S."/>
            <person name="Wang H."/>
            <person name="Wang A."/>
            <person name="Jiang F."/>
            <person name="Liu H."/>
            <person name="Zhao H."/>
            <person name="Xu D."/>
            <person name="Zhang Y."/>
        </authorList>
    </citation>
    <scope>NUCLEOTIDE SEQUENCE [LARGE SCALE GENOMIC DNA]</scope>
    <source>
        <strain evidence="2">cv. Yunnan</strain>
    </source>
</reference>
<sequence>MRTRFPLPLISPVLARSRSIKQPHLSFSFSNDNPSSQQQIPNKPNSKIQFFEKPISQDPILTQSHVTEVILSHKNHPKLALDHFKWATRKGIMSDKTTGDPFLVLIHSLMCSEEHFGAAKKLISKCVSECLDPGQRQHSSFLYIKMTYSLSILRTHVLVTLFLIGFATLLPVTNTKPTTFLQDFRITWSDSHIKQLDGGKGIQLLLDQNSGCGFASKNKYLFGHVSMKIKLIPGDSAGTVTAFYMNSDTDQIRDELDFEFLGNRTGQPYSVQTNVYARGKGDKEQRVNLWFDPAADFHLYSILWNHQHVVFSVDEVPIRVYKNNEAKGIHFPKSQPMGIYSTLWEADDWATRGGLEKIDWSQAPFYAYYKDFDIEGCTTPEASACASNLANWWEGTGYQRLDAVAARRYHWVRMNHMVYDYCTDKQRNPVTPPECLDGV</sequence>
<protein>
    <submittedName>
        <fullName evidence="1">Uncharacterized protein</fullName>
    </submittedName>
</protein>